<keyword evidence="2" id="KW-1185">Reference proteome</keyword>
<evidence type="ECO:0000313" key="1">
    <source>
        <dbReference type="EMBL" id="KAK4130213.1"/>
    </source>
</evidence>
<reference evidence="1" key="2">
    <citation type="submission" date="2023-05" db="EMBL/GenBank/DDBJ databases">
        <authorList>
            <consortium name="Lawrence Berkeley National Laboratory"/>
            <person name="Steindorff A."/>
            <person name="Hensen N."/>
            <person name="Bonometti L."/>
            <person name="Westerberg I."/>
            <person name="Brannstrom I.O."/>
            <person name="Guillou S."/>
            <person name="Cros-Aarteil S."/>
            <person name="Calhoun S."/>
            <person name="Haridas S."/>
            <person name="Kuo A."/>
            <person name="Mondo S."/>
            <person name="Pangilinan J."/>
            <person name="Riley R."/>
            <person name="Labutti K."/>
            <person name="Andreopoulos B."/>
            <person name="Lipzen A."/>
            <person name="Chen C."/>
            <person name="Yanf M."/>
            <person name="Daum C."/>
            <person name="Ng V."/>
            <person name="Clum A."/>
            <person name="Ohm R."/>
            <person name="Martin F."/>
            <person name="Silar P."/>
            <person name="Natvig D."/>
            <person name="Lalanne C."/>
            <person name="Gautier V."/>
            <person name="Ament-Velasquez S.L."/>
            <person name="Kruys A."/>
            <person name="Hutchinson M.I."/>
            <person name="Powell A.J."/>
            <person name="Barry K."/>
            <person name="Miller A.N."/>
            <person name="Grigoriev I.V."/>
            <person name="Debuchy R."/>
            <person name="Gladieux P."/>
            <person name="Thoren M.H."/>
            <person name="Johannesson H."/>
        </authorList>
    </citation>
    <scope>NUCLEOTIDE SEQUENCE</scope>
    <source>
        <strain evidence="1">CBS 123565</strain>
    </source>
</reference>
<name>A0AAN6UBZ3_9PEZI</name>
<protein>
    <submittedName>
        <fullName evidence="1">Uncharacterized protein</fullName>
    </submittedName>
</protein>
<comment type="caution">
    <text evidence="1">The sequence shown here is derived from an EMBL/GenBank/DDBJ whole genome shotgun (WGS) entry which is preliminary data.</text>
</comment>
<reference evidence="1" key="1">
    <citation type="journal article" date="2023" name="Mol. Phylogenet. Evol.">
        <title>Genome-scale phylogeny and comparative genomics of the fungal order Sordariales.</title>
        <authorList>
            <person name="Hensen N."/>
            <person name="Bonometti L."/>
            <person name="Westerberg I."/>
            <person name="Brannstrom I.O."/>
            <person name="Guillou S."/>
            <person name="Cros-Aarteil S."/>
            <person name="Calhoun S."/>
            <person name="Haridas S."/>
            <person name="Kuo A."/>
            <person name="Mondo S."/>
            <person name="Pangilinan J."/>
            <person name="Riley R."/>
            <person name="LaButti K."/>
            <person name="Andreopoulos B."/>
            <person name="Lipzen A."/>
            <person name="Chen C."/>
            <person name="Yan M."/>
            <person name="Daum C."/>
            <person name="Ng V."/>
            <person name="Clum A."/>
            <person name="Steindorff A."/>
            <person name="Ohm R.A."/>
            <person name="Martin F."/>
            <person name="Silar P."/>
            <person name="Natvig D.O."/>
            <person name="Lalanne C."/>
            <person name="Gautier V."/>
            <person name="Ament-Velasquez S.L."/>
            <person name="Kruys A."/>
            <person name="Hutchinson M.I."/>
            <person name="Powell A.J."/>
            <person name="Barry K."/>
            <person name="Miller A.N."/>
            <person name="Grigoriev I.V."/>
            <person name="Debuchy R."/>
            <person name="Gladieux P."/>
            <person name="Hiltunen Thoren M."/>
            <person name="Johannesson H."/>
        </authorList>
    </citation>
    <scope>NUCLEOTIDE SEQUENCE</scope>
    <source>
        <strain evidence="1">CBS 123565</strain>
    </source>
</reference>
<gene>
    <name evidence="1" type="ORF">BT67DRAFT_240790</name>
</gene>
<dbReference type="EMBL" id="MU853441">
    <property type="protein sequence ID" value="KAK4130213.1"/>
    <property type="molecule type" value="Genomic_DNA"/>
</dbReference>
<sequence length="140" mass="14834">MVGGWMDGWMDGGARVSLVSGYGRREGGGATKTQGSGDTRWPPGMMGTYYGCGPEGWGFFFVGAAAAAGSSERRPVLLLLLLLLLLPLSSRPGFVRCARNSKTVLRLSLGTWVSLGMDDDGWVMRYETTFAFAGIPGASS</sequence>
<accession>A0AAN6UBZ3</accession>
<dbReference type="Proteomes" id="UP001304895">
    <property type="component" value="Unassembled WGS sequence"/>
</dbReference>
<proteinExistence type="predicted"/>
<dbReference type="AlphaFoldDB" id="A0AAN6UBZ3"/>
<organism evidence="1 2">
    <name type="scientific">Trichocladium antarcticum</name>
    <dbReference type="NCBI Taxonomy" id="1450529"/>
    <lineage>
        <taxon>Eukaryota</taxon>
        <taxon>Fungi</taxon>
        <taxon>Dikarya</taxon>
        <taxon>Ascomycota</taxon>
        <taxon>Pezizomycotina</taxon>
        <taxon>Sordariomycetes</taxon>
        <taxon>Sordariomycetidae</taxon>
        <taxon>Sordariales</taxon>
        <taxon>Chaetomiaceae</taxon>
        <taxon>Trichocladium</taxon>
    </lineage>
</organism>
<evidence type="ECO:0000313" key="2">
    <source>
        <dbReference type="Proteomes" id="UP001304895"/>
    </source>
</evidence>